<protein>
    <submittedName>
        <fullName evidence="1">Uncharacterized protein</fullName>
    </submittedName>
</protein>
<organism evidence="1">
    <name type="scientific">marine metagenome</name>
    <dbReference type="NCBI Taxonomy" id="408172"/>
    <lineage>
        <taxon>unclassified sequences</taxon>
        <taxon>metagenomes</taxon>
        <taxon>ecological metagenomes</taxon>
    </lineage>
</organism>
<dbReference type="AlphaFoldDB" id="A0A381Y0T7"/>
<evidence type="ECO:0000313" key="1">
    <source>
        <dbReference type="EMBL" id="SVA70083.1"/>
    </source>
</evidence>
<name>A0A381Y0T7_9ZZZZ</name>
<sequence>METDLLIFPPGGKQYGFPKVVPNIQTKDLNAWLVENGYPQEEIDAYGKNFRCSFWEEVPGGDNYEGLDTEED</sequence>
<reference evidence="1" key="1">
    <citation type="submission" date="2018-05" db="EMBL/GenBank/DDBJ databases">
        <authorList>
            <person name="Lanie J.A."/>
            <person name="Ng W.-L."/>
            <person name="Kazmierczak K.M."/>
            <person name="Andrzejewski T.M."/>
            <person name="Davidsen T.M."/>
            <person name="Wayne K.J."/>
            <person name="Tettelin H."/>
            <person name="Glass J.I."/>
            <person name="Rusch D."/>
            <person name="Podicherti R."/>
            <person name="Tsui H.-C.T."/>
            <person name="Winkler M.E."/>
        </authorList>
    </citation>
    <scope>NUCLEOTIDE SEQUENCE</scope>
</reference>
<proteinExistence type="predicted"/>
<dbReference type="EMBL" id="UINC01016922">
    <property type="protein sequence ID" value="SVA70083.1"/>
    <property type="molecule type" value="Genomic_DNA"/>
</dbReference>
<accession>A0A381Y0T7</accession>
<gene>
    <name evidence="1" type="ORF">METZ01_LOCUS122937</name>
</gene>